<dbReference type="PANTHER" id="PTHR31391">
    <property type="entry name" value="B3 DOMAIN-CONTAINING PROTEIN OS11G0197600-RELATED"/>
    <property type="match status" value="1"/>
</dbReference>
<feature type="domain" description="TF-B3" evidence="7">
    <location>
        <begin position="42"/>
        <end position="135"/>
    </location>
</feature>
<keyword evidence="9" id="KW-1185">Reference proteome</keyword>
<dbReference type="InterPro" id="IPR044837">
    <property type="entry name" value="REM16-like"/>
</dbReference>
<name>A0A1J6IR52_NICAT</name>
<dbReference type="InterPro" id="IPR003340">
    <property type="entry name" value="B3_DNA-bd"/>
</dbReference>
<dbReference type="PANTHER" id="PTHR31391:SF131">
    <property type="entry name" value="TF-B3 DOMAIN-CONTAINING PROTEIN"/>
    <property type="match status" value="1"/>
</dbReference>
<gene>
    <name evidence="8" type="ORF">A4A49_08086</name>
</gene>
<evidence type="ECO:0000313" key="9">
    <source>
        <dbReference type="Proteomes" id="UP000187609"/>
    </source>
</evidence>
<dbReference type="EMBL" id="MJEQ01037183">
    <property type="protein sequence ID" value="OIT07178.1"/>
    <property type="molecule type" value="Genomic_DNA"/>
</dbReference>
<keyword evidence="2" id="KW-0805">Transcription regulation</keyword>
<feature type="domain" description="TF-B3" evidence="7">
    <location>
        <begin position="353"/>
        <end position="451"/>
    </location>
</feature>
<dbReference type="Gramene" id="OIT07178">
    <property type="protein sequence ID" value="OIT07178"/>
    <property type="gene ID" value="A4A49_08086"/>
</dbReference>
<evidence type="ECO:0000256" key="5">
    <source>
        <dbReference type="ARBA" id="ARBA00023242"/>
    </source>
</evidence>
<protein>
    <submittedName>
        <fullName evidence="8">B3 domain-containing protein</fullName>
    </submittedName>
</protein>
<comment type="caution">
    <text evidence="8">The sequence shown here is derived from an EMBL/GenBank/DDBJ whole genome shotgun (WGS) entry which is preliminary data.</text>
</comment>
<feature type="domain" description="TF-B3" evidence="7">
    <location>
        <begin position="553"/>
        <end position="651"/>
    </location>
</feature>
<dbReference type="STRING" id="49451.A0A1J6IR52"/>
<dbReference type="Pfam" id="PF02362">
    <property type="entry name" value="B3"/>
    <property type="match status" value="3"/>
</dbReference>
<dbReference type="GO" id="GO:0003677">
    <property type="term" value="F:DNA binding"/>
    <property type="evidence" value="ECO:0007669"/>
    <property type="project" value="UniProtKB-KW"/>
</dbReference>
<evidence type="ECO:0000256" key="4">
    <source>
        <dbReference type="ARBA" id="ARBA00023163"/>
    </source>
</evidence>
<dbReference type="SMART" id="SM01019">
    <property type="entry name" value="B3"/>
    <property type="match status" value="3"/>
</dbReference>
<feature type="region of interest" description="Disordered" evidence="6">
    <location>
        <begin position="485"/>
        <end position="532"/>
    </location>
</feature>
<dbReference type="GO" id="GO:0005634">
    <property type="term" value="C:nucleus"/>
    <property type="evidence" value="ECO:0007669"/>
    <property type="project" value="UniProtKB-SubCell"/>
</dbReference>
<feature type="non-terminal residue" evidence="8">
    <location>
        <position position="1"/>
    </location>
</feature>
<dbReference type="InterPro" id="IPR015300">
    <property type="entry name" value="DNA-bd_pseudobarrel_sf"/>
</dbReference>
<sequence>ITLTLACMVNALFSANLSTGKSLISANAVRMEPRTYSYSSASFYVIVEPSVIDDGQLRMPDPFVQEHGDELLDTVKLIVPTDDFWCVSVKKSGKMIWLHDSWREFMEHHSIGRWYFLLFKYGKNSHFNVHIFDLNATEIDYQCKDHGNAKLGAISQSLSYGKEIICCVGDDKEDESSVEIVDPLETEQGPESSAKSSRAKRCKILPRSKFRHFYDTRSRTNKLHDEGRVLNKKNLNISGGSNLTKPLVGKLVQQNMDTPIYSAVVTGGVTNQDDAQVGSKNDILQLNESKHKIHLDQYIQIEPTADTRKSFTGQQWEKSVRRGRPHKRGRAKATETNRAINAAKMFKPENPYFMQILLEYNVVRNRILNIPADFVREYMPKTSELIELQDSAGNKWKARCIRRKMHLFLSEGWFKFVRDNGLLVGDACVFELIKDLQTDELMLKVHIFRSRVEENSTNLHTCSVSEPTLSIGRNCIQFNESKHTETSDAFGPVSSNRSNCKNDTKTSFTSQQQEKSIGRGRPYNPRKRGRPRAAEANMAINAAKMLMPANPYFVTTLGVYNVVRNYILYIPPEFVQDYMPKTSVPVELQDPDGNKWNTHCVRRKTMMFLSKGWVKFVRDNDLLVGDTCVFELINDIRADELMLKVHIFRATRKKTQQIDTLVAI</sequence>
<dbReference type="SUPFAM" id="SSF101936">
    <property type="entry name" value="DNA-binding pseudobarrel domain"/>
    <property type="match status" value="3"/>
</dbReference>
<dbReference type="CDD" id="cd10017">
    <property type="entry name" value="B3_DNA"/>
    <property type="match status" value="3"/>
</dbReference>
<evidence type="ECO:0000313" key="8">
    <source>
        <dbReference type="EMBL" id="OIT07178.1"/>
    </source>
</evidence>
<keyword evidence="4" id="KW-0804">Transcription</keyword>
<evidence type="ECO:0000256" key="3">
    <source>
        <dbReference type="ARBA" id="ARBA00023125"/>
    </source>
</evidence>
<dbReference type="Proteomes" id="UP000187609">
    <property type="component" value="Unassembled WGS sequence"/>
</dbReference>
<feature type="compositionally biased region" description="Polar residues" evidence="6">
    <location>
        <begin position="493"/>
        <end position="515"/>
    </location>
</feature>
<dbReference type="Gene3D" id="2.40.330.10">
    <property type="entry name" value="DNA-binding pseudobarrel domain"/>
    <property type="match status" value="3"/>
</dbReference>
<accession>A0A1J6IR52</accession>
<dbReference type="AlphaFoldDB" id="A0A1J6IR52"/>
<dbReference type="OMA" id="WKARCIR"/>
<organism evidence="8 9">
    <name type="scientific">Nicotiana attenuata</name>
    <name type="common">Coyote tobacco</name>
    <dbReference type="NCBI Taxonomy" id="49451"/>
    <lineage>
        <taxon>Eukaryota</taxon>
        <taxon>Viridiplantae</taxon>
        <taxon>Streptophyta</taxon>
        <taxon>Embryophyta</taxon>
        <taxon>Tracheophyta</taxon>
        <taxon>Spermatophyta</taxon>
        <taxon>Magnoliopsida</taxon>
        <taxon>eudicotyledons</taxon>
        <taxon>Gunneridae</taxon>
        <taxon>Pentapetalae</taxon>
        <taxon>asterids</taxon>
        <taxon>lamiids</taxon>
        <taxon>Solanales</taxon>
        <taxon>Solanaceae</taxon>
        <taxon>Nicotianoideae</taxon>
        <taxon>Nicotianeae</taxon>
        <taxon>Nicotiana</taxon>
    </lineage>
</organism>
<proteinExistence type="predicted"/>
<evidence type="ECO:0000256" key="6">
    <source>
        <dbReference type="SAM" id="MobiDB-lite"/>
    </source>
</evidence>
<evidence type="ECO:0000259" key="7">
    <source>
        <dbReference type="PROSITE" id="PS50863"/>
    </source>
</evidence>
<reference evidence="8" key="1">
    <citation type="submission" date="2016-11" db="EMBL/GenBank/DDBJ databases">
        <title>The genome of Nicotiana attenuata.</title>
        <authorList>
            <person name="Xu S."/>
            <person name="Brockmoeller T."/>
            <person name="Gaquerel E."/>
            <person name="Navarro A."/>
            <person name="Kuhl H."/>
            <person name="Gase K."/>
            <person name="Ling Z."/>
            <person name="Zhou W."/>
            <person name="Kreitzer C."/>
            <person name="Stanke M."/>
            <person name="Tang H."/>
            <person name="Lyons E."/>
            <person name="Pandey P."/>
            <person name="Pandey S.P."/>
            <person name="Timmermann B."/>
            <person name="Baldwin I.T."/>
        </authorList>
    </citation>
    <scope>NUCLEOTIDE SEQUENCE [LARGE SCALE GENOMIC DNA]</scope>
    <source>
        <strain evidence="8">UT</strain>
    </source>
</reference>
<evidence type="ECO:0000256" key="2">
    <source>
        <dbReference type="ARBA" id="ARBA00023015"/>
    </source>
</evidence>
<keyword evidence="3" id="KW-0238">DNA-binding</keyword>
<dbReference type="SMR" id="A0A1J6IR52"/>
<comment type="subcellular location">
    <subcellularLocation>
        <location evidence="1">Nucleus</location>
    </subcellularLocation>
</comment>
<evidence type="ECO:0000256" key="1">
    <source>
        <dbReference type="ARBA" id="ARBA00004123"/>
    </source>
</evidence>
<dbReference type="PROSITE" id="PS50863">
    <property type="entry name" value="B3"/>
    <property type="match status" value="3"/>
</dbReference>
<keyword evidence="5" id="KW-0539">Nucleus</keyword>